<reference evidence="5" key="1">
    <citation type="submission" date="2020-09" db="EMBL/GenBank/DDBJ databases">
        <title>Nocardioides sp. strain MJB4 16S ribosomal RNA gene Genome sequencing and assembly.</title>
        <authorList>
            <person name="Kim I."/>
        </authorList>
    </citation>
    <scope>NUCLEOTIDE SEQUENCE</scope>
    <source>
        <strain evidence="5">MJB4</strain>
    </source>
</reference>
<dbReference type="Pfam" id="PF13649">
    <property type="entry name" value="Methyltransf_25"/>
    <property type="match status" value="1"/>
</dbReference>
<keyword evidence="3" id="KW-0949">S-adenosyl-L-methionine</keyword>
<dbReference type="InterPro" id="IPR029063">
    <property type="entry name" value="SAM-dependent_MTases_sf"/>
</dbReference>
<keyword evidence="6" id="KW-1185">Reference proteome</keyword>
<keyword evidence="1 5" id="KW-0489">Methyltransferase</keyword>
<dbReference type="CDD" id="cd02440">
    <property type="entry name" value="AdoMet_MTases"/>
    <property type="match status" value="1"/>
</dbReference>
<proteinExistence type="predicted"/>
<name>A0A927K6C2_9ACTN</name>
<evidence type="ECO:0000313" key="6">
    <source>
        <dbReference type="Proteomes" id="UP000616839"/>
    </source>
</evidence>
<dbReference type="PANTHER" id="PTHR13610:SF11">
    <property type="entry name" value="METHYLTRANSFERASE DOMAIN-CONTAINING PROTEIN"/>
    <property type="match status" value="1"/>
</dbReference>
<dbReference type="InterPro" id="IPR041698">
    <property type="entry name" value="Methyltransf_25"/>
</dbReference>
<evidence type="ECO:0000313" key="5">
    <source>
        <dbReference type="EMBL" id="MBD8868646.1"/>
    </source>
</evidence>
<protein>
    <submittedName>
        <fullName evidence="5">Class I SAM-dependent methyltransferase</fullName>
    </submittedName>
</protein>
<evidence type="ECO:0000256" key="2">
    <source>
        <dbReference type="ARBA" id="ARBA00022679"/>
    </source>
</evidence>
<evidence type="ECO:0000256" key="1">
    <source>
        <dbReference type="ARBA" id="ARBA00022603"/>
    </source>
</evidence>
<dbReference type="SUPFAM" id="SSF53335">
    <property type="entry name" value="S-adenosyl-L-methionine-dependent methyltransferases"/>
    <property type="match status" value="1"/>
</dbReference>
<sequence>MTLSRPVAHLAAVGRRLARARRQRGIVGTLREAGRMVASTRSRRRTARWERRFDSEWGIDTAGIVRLTSLDIESANRDHGVRYQATDPNHFHALVDGLDVDPRDFVFVDVGSGKGRVVVLAARESFARVIGVEFSPDLDAVARRNVARLPPELRRNGRIRLLTMDATEFELPSAPLVLYFFNPFDDAVLQVVLDRIRESASVDPRPIYLLFTGPLSELPAARAELRALGAASHAGVAYEVRL</sequence>
<dbReference type="AlphaFoldDB" id="A0A927K6C2"/>
<dbReference type="PANTHER" id="PTHR13610">
    <property type="entry name" value="METHYLTRANSFERASE DOMAIN-CONTAINING PROTEIN"/>
    <property type="match status" value="1"/>
</dbReference>
<dbReference type="Proteomes" id="UP000616839">
    <property type="component" value="Unassembled WGS sequence"/>
</dbReference>
<evidence type="ECO:0000256" key="3">
    <source>
        <dbReference type="ARBA" id="ARBA00022691"/>
    </source>
</evidence>
<evidence type="ECO:0000259" key="4">
    <source>
        <dbReference type="Pfam" id="PF13649"/>
    </source>
</evidence>
<dbReference type="GO" id="GO:0032259">
    <property type="term" value="P:methylation"/>
    <property type="evidence" value="ECO:0007669"/>
    <property type="project" value="UniProtKB-KW"/>
</dbReference>
<dbReference type="Gene3D" id="3.40.50.150">
    <property type="entry name" value="Vaccinia Virus protein VP39"/>
    <property type="match status" value="1"/>
</dbReference>
<accession>A0A927K6C2</accession>
<dbReference type="RefSeq" id="WP_192140456.1">
    <property type="nucleotide sequence ID" value="NZ_JACYXZ010000001.1"/>
</dbReference>
<comment type="caution">
    <text evidence="5">The sequence shown here is derived from an EMBL/GenBank/DDBJ whole genome shotgun (WGS) entry which is preliminary data.</text>
</comment>
<keyword evidence="2" id="KW-0808">Transferase</keyword>
<dbReference type="EMBL" id="JACYXZ010000001">
    <property type="protein sequence ID" value="MBD8868646.1"/>
    <property type="molecule type" value="Genomic_DNA"/>
</dbReference>
<gene>
    <name evidence="5" type="ORF">IE331_03315</name>
</gene>
<organism evidence="5 6">
    <name type="scientific">Nocardioides donggukensis</name>
    <dbReference type="NCBI Taxonomy" id="2774019"/>
    <lineage>
        <taxon>Bacteria</taxon>
        <taxon>Bacillati</taxon>
        <taxon>Actinomycetota</taxon>
        <taxon>Actinomycetes</taxon>
        <taxon>Propionibacteriales</taxon>
        <taxon>Nocardioidaceae</taxon>
        <taxon>Nocardioides</taxon>
    </lineage>
</organism>
<feature type="domain" description="Methyltransferase" evidence="4">
    <location>
        <begin position="108"/>
        <end position="193"/>
    </location>
</feature>
<dbReference type="GO" id="GO:0016279">
    <property type="term" value="F:protein-lysine N-methyltransferase activity"/>
    <property type="evidence" value="ECO:0007669"/>
    <property type="project" value="InterPro"/>
</dbReference>
<dbReference type="InterPro" id="IPR026170">
    <property type="entry name" value="FAM173A/B"/>
</dbReference>